<organism evidence="4 5">
    <name type="scientific">Dictyostelium purpureum</name>
    <name type="common">Slime mold</name>
    <dbReference type="NCBI Taxonomy" id="5786"/>
    <lineage>
        <taxon>Eukaryota</taxon>
        <taxon>Amoebozoa</taxon>
        <taxon>Evosea</taxon>
        <taxon>Eumycetozoa</taxon>
        <taxon>Dictyostelia</taxon>
        <taxon>Dictyosteliales</taxon>
        <taxon>Dictyosteliaceae</taxon>
        <taxon>Dictyostelium</taxon>
    </lineage>
</organism>
<evidence type="ECO:0000313" key="5">
    <source>
        <dbReference type="Proteomes" id="UP000001064"/>
    </source>
</evidence>
<evidence type="ECO:0000259" key="3">
    <source>
        <dbReference type="PROSITE" id="PS50181"/>
    </source>
</evidence>
<evidence type="ECO:0000256" key="2">
    <source>
        <dbReference type="ARBA" id="ARBA00022737"/>
    </source>
</evidence>
<dbReference type="Pfam" id="PF24681">
    <property type="entry name" value="Kelch_KLHDC2_KLHL20_DRC7"/>
    <property type="match status" value="2"/>
</dbReference>
<dbReference type="KEGG" id="dpp:DICPUDRAFT_41793"/>
<proteinExistence type="predicted"/>
<reference evidence="5" key="1">
    <citation type="journal article" date="2011" name="Genome Biol.">
        <title>Comparative genomics of the social amoebae Dictyostelium discoideum and Dictyostelium purpureum.</title>
        <authorList>
            <consortium name="US DOE Joint Genome Institute (JGI-PGF)"/>
            <person name="Sucgang R."/>
            <person name="Kuo A."/>
            <person name="Tian X."/>
            <person name="Salerno W."/>
            <person name="Parikh A."/>
            <person name="Feasley C.L."/>
            <person name="Dalin E."/>
            <person name="Tu H."/>
            <person name="Huang E."/>
            <person name="Barry K."/>
            <person name="Lindquist E."/>
            <person name="Shapiro H."/>
            <person name="Bruce D."/>
            <person name="Schmutz J."/>
            <person name="Salamov A."/>
            <person name="Fey P."/>
            <person name="Gaudet P."/>
            <person name="Anjard C."/>
            <person name="Babu M.M."/>
            <person name="Basu S."/>
            <person name="Bushmanova Y."/>
            <person name="van der Wel H."/>
            <person name="Katoh-Kurasawa M."/>
            <person name="Dinh C."/>
            <person name="Coutinho P.M."/>
            <person name="Saito T."/>
            <person name="Elias M."/>
            <person name="Schaap P."/>
            <person name="Kay R.R."/>
            <person name="Henrissat B."/>
            <person name="Eichinger L."/>
            <person name="Rivero F."/>
            <person name="Putnam N.H."/>
            <person name="West C.M."/>
            <person name="Loomis W.F."/>
            <person name="Chisholm R.L."/>
            <person name="Shaulsky G."/>
            <person name="Strassmann J.E."/>
            <person name="Queller D.C."/>
            <person name="Kuspa A."/>
            <person name="Grigoriev I.V."/>
        </authorList>
    </citation>
    <scope>NUCLEOTIDE SEQUENCE [LARGE SCALE GENOMIC DNA]</scope>
    <source>
        <strain evidence="5">QSDP1</strain>
    </source>
</reference>
<gene>
    <name evidence="4" type="ORF">DICPUDRAFT_41793</name>
</gene>
<dbReference type="InterPro" id="IPR001810">
    <property type="entry name" value="F-box_dom"/>
</dbReference>
<dbReference type="GeneID" id="10510983"/>
<dbReference type="STRING" id="5786.F1A0T4"/>
<dbReference type="AlphaFoldDB" id="F1A0T4"/>
<dbReference type="SUPFAM" id="SSF117281">
    <property type="entry name" value="Kelch motif"/>
    <property type="match status" value="2"/>
</dbReference>
<accession>F1A0T4</accession>
<dbReference type="Proteomes" id="UP000001064">
    <property type="component" value="Unassembled WGS sequence"/>
</dbReference>
<dbReference type="EMBL" id="GL871349">
    <property type="protein sequence ID" value="EGC30194.1"/>
    <property type="molecule type" value="Genomic_DNA"/>
</dbReference>
<dbReference type="InterPro" id="IPR036047">
    <property type="entry name" value="F-box-like_dom_sf"/>
</dbReference>
<dbReference type="Gene3D" id="1.20.1280.50">
    <property type="match status" value="1"/>
</dbReference>
<name>F1A0T4_DICPU</name>
<evidence type="ECO:0000313" key="4">
    <source>
        <dbReference type="EMBL" id="EGC30194.1"/>
    </source>
</evidence>
<keyword evidence="5" id="KW-1185">Reference proteome</keyword>
<keyword evidence="2" id="KW-0677">Repeat</keyword>
<dbReference type="InParanoid" id="F1A0T4"/>
<keyword evidence="1" id="KW-0880">Kelch repeat</keyword>
<dbReference type="SUPFAM" id="SSF81383">
    <property type="entry name" value="F-box domain"/>
    <property type="match status" value="1"/>
</dbReference>
<dbReference type="OrthoDB" id="10250130at2759"/>
<evidence type="ECO:0000256" key="1">
    <source>
        <dbReference type="ARBA" id="ARBA00022441"/>
    </source>
</evidence>
<dbReference type="FunCoup" id="F1A0T4">
    <property type="interactions" value="1"/>
</dbReference>
<dbReference type="PANTHER" id="PTHR46093">
    <property type="entry name" value="ACYL-COA-BINDING DOMAIN-CONTAINING PROTEIN 5"/>
    <property type="match status" value="1"/>
</dbReference>
<dbReference type="OMA" id="DTVNMEW"/>
<protein>
    <recommendedName>
        <fullName evidence="3">F-box domain-containing protein</fullName>
    </recommendedName>
</protein>
<dbReference type="PROSITE" id="PS50181">
    <property type="entry name" value="FBOX"/>
    <property type="match status" value="1"/>
</dbReference>
<dbReference type="VEuPathDB" id="AmoebaDB:DICPUDRAFT_41793"/>
<sequence length="414" mass="47098">MFNKDGINKIDHILEFPDEVLLTILSFLEPEDIKTIYLTNRYLSSFCFENKIWKAICKRKWSSSPIFKRKPISNWRSYYLKKKGFMDLSGGLSWIEIFSSEGEKPTPRYQNTAVTIGDSIYFIGGQDHPENRYNTIHRFDTETQIFTRLVPTGSAPPKFARHTSTPIGTKIYSHGGFDGFNQHFGLMVYDTIENSWENLHPEGEIPVSRTNHASAAINDCFYIFGGMYKIGPDLVFLNDLFEYNIANNTWTQLRGEGDVPPPKCGHKLFNLGDKLLLFGGGYGGQWDVKYNDIHIYDRTFNKWTKVQTKGDIPVCTFTVSWVVGPFLFVYGGQSVKDDLLTNDLFMLDTVNMEWNKIPTQCTPFPRDMGSGSIVGSTLYMFGGFSSTPLDSLFSLDMSKDFESVIQAPSPSIQE</sequence>
<dbReference type="eggNOG" id="KOG0379">
    <property type="taxonomic scope" value="Eukaryota"/>
</dbReference>
<dbReference type="RefSeq" id="XP_003293283.1">
    <property type="nucleotide sequence ID" value="XM_003293235.1"/>
</dbReference>
<dbReference type="PANTHER" id="PTHR46093:SF18">
    <property type="entry name" value="FIBRONECTIN TYPE-III DOMAIN-CONTAINING PROTEIN"/>
    <property type="match status" value="1"/>
</dbReference>
<dbReference type="InterPro" id="IPR015915">
    <property type="entry name" value="Kelch-typ_b-propeller"/>
</dbReference>
<dbReference type="Gene3D" id="2.120.10.80">
    <property type="entry name" value="Kelch-type beta propeller"/>
    <property type="match status" value="2"/>
</dbReference>
<dbReference type="Pfam" id="PF12937">
    <property type="entry name" value="F-box-like"/>
    <property type="match status" value="1"/>
</dbReference>
<feature type="domain" description="F-box" evidence="3">
    <location>
        <begin position="10"/>
        <end position="56"/>
    </location>
</feature>